<evidence type="ECO:0000313" key="3">
    <source>
        <dbReference type="Proteomes" id="UP000002051"/>
    </source>
</evidence>
<reference evidence="1 3" key="1">
    <citation type="journal article" date="2011" name="Nature">
        <title>The Medicago genome provides insight into the evolution of rhizobial symbioses.</title>
        <authorList>
            <person name="Young N.D."/>
            <person name="Debelle F."/>
            <person name="Oldroyd G.E."/>
            <person name="Geurts R."/>
            <person name="Cannon S.B."/>
            <person name="Udvardi M.K."/>
            <person name="Benedito V.A."/>
            <person name="Mayer K.F."/>
            <person name="Gouzy J."/>
            <person name="Schoof H."/>
            <person name="Van de Peer Y."/>
            <person name="Proost S."/>
            <person name="Cook D.R."/>
            <person name="Meyers B.C."/>
            <person name="Spannagl M."/>
            <person name="Cheung F."/>
            <person name="De Mita S."/>
            <person name="Krishnakumar V."/>
            <person name="Gundlach H."/>
            <person name="Zhou S."/>
            <person name="Mudge J."/>
            <person name="Bharti A.K."/>
            <person name="Murray J.D."/>
            <person name="Naoumkina M.A."/>
            <person name="Rosen B."/>
            <person name="Silverstein K.A."/>
            <person name="Tang H."/>
            <person name="Rombauts S."/>
            <person name="Zhao P.X."/>
            <person name="Zhou P."/>
            <person name="Barbe V."/>
            <person name="Bardou P."/>
            <person name="Bechner M."/>
            <person name="Bellec A."/>
            <person name="Berger A."/>
            <person name="Berges H."/>
            <person name="Bidwell S."/>
            <person name="Bisseling T."/>
            <person name="Choisne N."/>
            <person name="Couloux A."/>
            <person name="Denny R."/>
            <person name="Deshpande S."/>
            <person name="Dai X."/>
            <person name="Doyle J.J."/>
            <person name="Dudez A.M."/>
            <person name="Farmer A.D."/>
            <person name="Fouteau S."/>
            <person name="Franken C."/>
            <person name="Gibelin C."/>
            <person name="Gish J."/>
            <person name="Goldstein S."/>
            <person name="Gonzalez A.J."/>
            <person name="Green P.J."/>
            <person name="Hallab A."/>
            <person name="Hartog M."/>
            <person name="Hua A."/>
            <person name="Humphray S.J."/>
            <person name="Jeong D.H."/>
            <person name="Jing Y."/>
            <person name="Jocker A."/>
            <person name="Kenton S.M."/>
            <person name="Kim D.J."/>
            <person name="Klee K."/>
            <person name="Lai H."/>
            <person name="Lang C."/>
            <person name="Lin S."/>
            <person name="Macmil S.L."/>
            <person name="Magdelenat G."/>
            <person name="Matthews L."/>
            <person name="McCorrison J."/>
            <person name="Monaghan E.L."/>
            <person name="Mun J.H."/>
            <person name="Najar F.Z."/>
            <person name="Nicholson C."/>
            <person name="Noirot C."/>
            <person name="O'Bleness M."/>
            <person name="Paule C.R."/>
            <person name="Poulain J."/>
            <person name="Prion F."/>
            <person name="Qin B."/>
            <person name="Qu C."/>
            <person name="Retzel E.F."/>
            <person name="Riddle C."/>
            <person name="Sallet E."/>
            <person name="Samain S."/>
            <person name="Samson N."/>
            <person name="Sanders I."/>
            <person name="Saurat O."/>
            <person name="Scarpelli C."/>
            <person name="Schiex T."/>
            <person name="Segurens B."/>
            <person name="Severin A.J."/>
            <person name="Sherrier D.J."/>
            <person name="Shi R."/>
            <person name="Sims S."/>
            <person name="Singer S.R."/>
            <person name="Sinharoy S."/>
            <person name="Sterck L."/>
            <person name="Viollet A."/>
            <person name="Wang B.B."/>
            <person name="Wang K."/>
            <person name="Wang M."/>
            <person name="Wang X."/>
            <person name="Warfsmann J."/>
            <person name="Weissenbach J."/>
            <person name="White D.D."/>
            <person name="White J.D."/>
            <person name="Wiley G.B."/>
            <person name="Wincker P."/>
            <person name="Xing Y."/>
            <person name="Yang L."/>
            <person name="Yao Z."/>
            <person name="Ying F."/>
            <person name="Zhai J."/>
            <person name="Zhou L."/>
            <person name="Zuber A."/>
            <person name="Denarie J."/>
            <person name="Dixon R.A."/>
            <person name="May G.D."/>
            <person name="Schwartz D.C."/>
            <person name="Rogers J."/>
            <person name="Quetier F."/>
            <person name="Town C.D."/>
            <person name="Roe B.A."/>
        </authorList>
    </citation>
    <scope>NUCLEOTIDE SEQUENCE [LARGE SCALE GENOMIC DNA]</scope>
    <source>
        <strain evidence="1">A17</strain>
        <strain evidence="2 3">cv. Jemalong A17</strain>
    </source>
</reference>
<evidence type="ECO:0000313" key="1">
    <source>
        <dbReference type="EMBL" id="KEH24165.1"/>
    </source>
</evidence>
<gene>
    <name evidence="1" type="ordered locus">MTR_7g105360</name>
</gene>
<accession>A0A072UEC6</accession>
<dbReference type="AlphaFoldDB" id="A0A072UEC6"/>
<dbReference type="Proteomes" id="UP000002051">
    <property type="component" value="Unassembled WGS sequence"/>
</dbReference>
<dbReference type="EMBL" id="CM001223">
    <property type="protein sequence ID" value="KEH24165.1"/>
    <property type="molecule type" value="Genomic_DNA"/>
</dbReference>
<reference evidence="1 3" key="2">
    <citation type="journal article" date="2014" name="BMC Genomics">
        <title>An improved genome release (version Mt4.0) for the model legume Medicago truncatula.</title>
        <authorList>
            <person name="Tang H."/>
            <person name="Krishnakumar V."/>
            <person name="Bidwell S."/>
            <person name="Rosen B."/>
            <person name="Chan A."/>
            <person name="Zhou S."/>
            <person name="Gentzbittel L."/>
            <person name="Childs K.L."/>
            <person name="Yandell M."/>
            <person name="Gundlach H."/>
            <person name="Mayer K.F."/>
            <person name="Schwartz D.C."/>
            <person name="Town C.D."/>
        </authorList>
    </citation>
    <scope>GENOME REANNOTATION</scope>
    <source>
        <strain evidence="1">A17</strain>
        <strain evidence="2 3">cv. Jemalong A17</strain>
    </source>
</reference>
<keyword evidence="3" id="KW-1185">Reference proteome</keyword>
<dbReference type="HOGENOM" id="CLU_1181742_0_0_1"/>
<dbReference type="EnsemblPlants" id="KEH24165">
    <property type="protein sequence ID" value="KEH24165"/>
    <property type="gene ID" value="MTR_7g105360"/>
</dbReference>
<protein>
    <submittedName>
        <fullName evidence="1 2">Uncharacterized protein</fullName>
    </submittedName>
</protein>
<sequence length="235" mass="25966">MRKVGSQLSRLGFPCCKDILLISVSSSHSQVSSSLSLFRIPTLHSFPESLGFLSSLILSLLCSGFDPLFVPEKERKKVKLKFSHWKAIVKIEIQNQITLVLALEIVLGLQFFLFLPLKLCLKREREINGVEAERERVEKLGRRKETKSLNFIPNFHTKRVAMSKPKAGTVSSDGASKETAPKRAEAILKSEMRNQFSTVGILPEDFSQGLIIIDMGGGKACSQCSDGVLLFGIGG</sequence>
<proteinExistence type="predicted"/>
<reference evidence="2" key="3">
    <citation type="submission" date="2015-04" db="UniProtKB">
        <authorList>
            <consortium name="EnsemblPlants"/>
        </authorList>
    </citation>
    <scope>IDENTIFICATION</scope>
    <source>
        <strain evidence="2">cv. Jemalong A17</strain>
    </source>
</reference>
<organism evidence="1 3">
    <name type="scientific">Medicago truncatula</name>
    <name type="common">Barrel medic</name>
    <name type="synonym">Medicago tribuloides</name>
    <dbReference type="NCBI Taxonomy" id="3880"/>
    <lineage>
        <taxon>Eukaryota</taxon>
        <taxon>Viridiplantae</taxon>
        <taxon>Streptophyta</taxon>
        <taxon>Embryophyta</taxon>
        <taxon>Tracheophyta</taxon>
        <taxon>Spermatophyta</taxon>
        <taxon>Magnoliopsida</taxon>
        <taxon>eudicotyledons</taxon>
        <taxon>Gunneridae</taxon>
        <taxon>Pentapetalae</taxon>
        <taxon>rosids</taxon>
        <taxon>fabids</taxon>
        <taxon>Fabales</taxon>
        <taxon>Fabaceae</taxon>
        <taxon>Papilionoideae</taxon>
        <taxon>50 kb inversion clade</taxon>
        <taxon>NPAAA clade</taxon>
        <taxon>Hologalegina</taxon>
        <taxon>IRL clade</taxon>
        <taxon>Trifolieae</taxon>
        <taxon>Medicago</taxon>
    </lineage>
</organism>
<evidence type="ECO:0000313" key="2">
    <source>
        <dbReference type="EnsemblPlants" id="KEH24165"/>
    </source>
</evidence>
<name>A0A072UEC6_MEDTR</name>